<feature type="region of interest" description="Disordered" evidence="1">
    <location>
        <begin position="53"/>
        <end position="89"/>
    </location>
</feature>
<evidence type="ECO:0000313" key="2">
    <source>
        <dbReference type="EMBL" id="KAK8968827.1"/>
    </source>
</evidence>
<reference evidence="2 3" key="1">
    <citation type="journal article" date="2022" name="Nat. Plants">
        <title>Genomes of leafy and leafless Platanthera orchids illuminate the evolution of mycoheterotrophy.</title>
        <authorList>
            <person name="Li M.H."/>
            <person name="Liu K.W."/>
            <person name="Li Z."/>
            <person name="Lu H.C."/>
            <person name="Ye Q.L."/>
            <person name="Zhang D."/>
            <person name="Wang J.Y."/>
            <person name="Li Y.F."/>
            <person name="Zhong Z.M."/>
            <person name="Liu X."/>
            <person name="Yu X."/>
            <person name="Liu D.K."/>
            <person name="Tu X.D."/>
            <person name="Liu B."/>
            <person name="Hao Y."/>
            <person name="Liao X.Y."/>
            <person name="Jiang Y.T."/>
            <person name="Sun W.H."/>
            <person name="Chen J."/>
            <person name="Chen Y.Q."/>
            <person name="Ai Y."/>
            <person name="Zhai J.W."/>
            <person name="Wu S.S."/>
            <person name="Zhou Z."/>
            <person name="Hsiao Y.Y."/>
            <person name="Wu W.L."/>
            <person name="Chen Y.Y."/>
            <person name="Lin Y.F."/>
            <person name="Hsu J.L."/>
            <person name="Li C.Y."/>
            <person name="Wang Z.W."/>
            <person name="Zhao X."/>
            <person name="Zhong W.Y."/>
            <person name="Ma X.K."/>
            <person name="Ma L."/>
            <person name="Huang J."/>
            <person name="Chen G.Z."/>
            <person name="Huang M.Z."/>
            <person name="Huang L."/>
            <person name="Peng D.H."/>
            <person name="Luo Y.B."/>
            <person name="Zou S.Q."/>
            <person name="Chen S.P."/>
            <person name="Lan S."/>
            <person name="Tsai W.C."/>
            <person name="Van de Peer Y."/>
            <person name="Liu Z.J."/>
        </authorList>
    </citation>
    <scope>NUCLEOTIDE SEQUENCE [LARGE SCALE GENOMIC DNA]</scope>
    <source>
        <strain evidence="2">Lor288</strain>
    </source>
</reference>
<dbReference type="Proteomes" id="UP001412067">
    <property type="component" value="Unassembled WGS sequence"/>
</dbReference>
<evidence type="ECO:0000256" key="1">
    <source>
        <dbReference type="SAM" id="MobiDB-lite"/>
    </source>
</evidence>
<accession>A0ABR2MY83</accession>
<evidence type="ECO:0000313" key="3">
    <source>
        <dbReference type="Proteomes" id="UP001412067"/>
    </source>
</evidence>
<organism evidence="2 3">
    <name type="scientific">Platanthera guangdongensis</name>
    <dbReference type="NCBI Taxonomy" id="2320717"/>
    <lineage>
        <taxon>Eukaryota</taxon>
        <taxon>Viridiplantae</taxon>
        <taxon>Streptophyta</taxon>
        <taxon>Embryophyta</taxon>
        <taxon>Tracheophyta</taxon>
        <taxon>Spermatophyta</taxon>
        <taxon>Magnoliopsida</taxon>
        <taxon>Liliopsida</taxon>
        <taxon>Asparagales</taxon>
        <taxon>Orchidaceae</taxon>
        <taxon>Orchidoideae</taxon>
        <taxon>Orchideae</taxon>
        <taxon>Orchidinae</taxon>
        <taxon>Platanthera</taxon>
    </lineage>
</organism>
<dbReference type="EMBL" id="JBBWWR010000003">
    <property type="protein sequence ID" value="KAK8968827.1"/>
    <property type="molecule type" value="Genomic_DNA"/>
</dbReference>
<keyword evidence="3" id="KW-1185">Reference proteome</keyword>
<protein>
    <submittedName>
        <fullName evidence="2">Uncharacterized protein</fullName>
    </submittedName>
</protein>
<sequence length="112" mass="12367">MASPLVMVVGHLDDPGPWTSSIYTLPIAPYAWILFFSPSLYLELSHISPGSYLKHHPQKKKDERVSQTEPPFASNAARVFPPPPGGSGSRLRLDEIVLAYSRQEPLRSQALG</sequence>
<proteinExistence type="predicted"/>
<name>A0ABR2MY83_9ASPA</name>
<comment type="caution">
    <text evidence="2">The sequence shown here is derived from an EMBL/GenBank/DDBJ whole genome shotgun (WGS) entry which is preliminary data.</text>
</comment>
<gene>
    <name evidence="2" type="ORF">KSP40_PGU006398</name>
</gene>